<dbReference type="Pfam" id="PF01737">
    <property type="entry name" value="Ycf9"/>
    <property type="match status" value="1"/>
</dbReference>
<comment type="function">
    <text evidence="13">Controls the interaction of photosystem II (PSII) cores with the light-harvesting antenna, regulates electron flow through the 2 photosystem reaction centers. PSII is a light-driven water plastoquinone oxidoreductase, using light energy to abstract electrons from H(2)O, generating a proton gradient subsequently used for ATP formation.</text>
</comment>
<dbReference type="AlphaFoldDB" id="A0A1Y9TM73"/>
<keyword evidence="4 12" id="KW-0674">Reaction center</keyword>
<accession>A0A1Y9TM73</accession>
<dbReference type="GO" id="GO:0042549">
    <property type="term" value="P:photosystem II stabilization"/>
    <property type="evidence" value="ECO:0007669"/>
    <property type="project" value="InterPro"/>
</dbReference>
<keyword evidence="6 12" id="KW-0812">Transmembrane</keyword>
<evidence type="ECO:0000256" key="12">
    <source>
        <dbReference type="HAMAP-Rule" id="MF_00644"/>
    </source>
</evidence>
<evidence type="ECO:0000313" key="15">
    <source>
        <dbReference type="EMBL" id="ARO90742.1"/>
    </source>
</evidence>
<sequence length="62" mass="6665">MIIATQFLVVALVVLSIILVVIIPTSLATKEQWEQSKSLIFLGSGLWAGLVFLTGFVSSLTT</sequence>
<gene>
    <name evidence="12 15" type="primary">psbZ</name>
</gene>
<dbReference type="GO" id="GO:0009539">
    <property type="term" value="C:photosystem II reaction center"/>
    <property type="evidence" value="ECO:0007669"/>
    <property type="project" value="InterPro"/>
</dbReference>
<keyword evidence="7 12" id="KW-1133">Transmembrane helix</keyword>
<geneLocation type="chloroplast" evidence="15"/>
<dbReference type="GeneID" id="32887441"/>
<comment type="subunit">
    <text evidence="11 12">PSII is composed of 1 copy each of membrane proteins PsbA, PsbB, PsbC, PsbD, PsbE, PsbF, PsbH, PsbI, PsbJ, PsbK, PsbL, PsbM, PsbT, PsbY, PsbZ, Psb30/Ycf12, at least 3 peripheral proteins of the oxygen-evolving complex and a large number of cofactors. It forms dimeric complexes.</text>
</comment>
<dbReference type="GO" id="GO:0009535">
    <property type="term" value="C:chloroplast thylakoid membrane"/>
    <property type="evidence" value="ECO:0007669"/>
    <property type="project" value="UniProtKB-SubCell"/>
</dbReference>
<evidence type="ECO:0000256" key="8">
    <source>
        <dbReference type="ARBA" id="ARBA00023078"/>
    </source>
</evidence>
<evidence type="ECO:0000256" key="11">
    <source>
        <dbReference type="ARBA" id="ARBA00038734"/>
    </source>
</evidence>
<evidence type="ECO:0000256" key="5">
    <source>
        <dbReference type="ARBA" id="ARBA00022531"/>
    </source>
</evidence>
<evidence type="ECO:0000256" key="6">
    <source>
        <dbReference type="ARBA" id="ARBA00022692"/>
    </source>
</evidence>
<comment type="subcellular location">
    <subcellularLocation>
        <location evidence="1">Membrane</location>
        <topology evidence="1">Multi-pass membrane protein</topology>
    </subcellularLocation>
    <subcellularLocation>
        <location evidence="12">Plastid</location>
        <location evidence="12">Chloroplast thylakoid membrane</location>
        <topology evidence="12">Multi-pass membrane protein</topology>
    </subcellularLocation>
</comment>
<keyword evidence="15" id="KW-0934">Plastid</keyword>
<evidence type="ECO:0000256" key="1">
    <source>
        <dbReference type="ARBA" id="ARBA00004141"/>
    </source>
</evidence>
<keyword evidence="15" id="KW-0150">Chloroplast</keyword>
<evidence type="ECO:0000256" key="4">
    <source>
        <dbReference type="ARBA" id="ARBA00022469"/>
    </source>
</evidence>
<evidence type="ECO:0000256" key="10">
    <source>
        <dbReference type="ARBA" id="ARBA00023276"/>
    </source>
</evidence>
<feature type="transmembrane region" description="Helical" evidence="14">
    <location>
        <begin position="6"/>
        <end position="27"/>
    </location>
</feature>
<evidence type="ECO:0000256" key="13">
    <source>
        <dbReference type="RuleBase" id="RU003472"/>
    </source>
</evidence>
<dbReference type="SUPFAM" id="SSF161055">
    <property type="entry name" value="PsbZ-like"/>
    <property type="match status" value="1"/>
</dbReference>
<protein>
    <recommendedName>
        <fullName evidence="3 12">Photosystem II reaction center protein Z</fullName>
        <shortName evidence="12">PSII-Z</shortName>
    </recommendedName>
</protein>
<dbReference type="PANTHER" id="PTHR34971:SF2">
    <property type="entry name" value="PHOTOSYSTEM II REACTION CENTER PROTEIN Z"/>
    <property type="match status" value="1"/>
</dbReference>
<keyword evidence="10 12" id="KW-0604">Photosystem II</keyword>
<evidence type="ECO:0000256" key="3">
    <source>
        <dbReference type="ARBA" id="ARBA00021665"/>
    </source>
</evidence>
<comment type="function">
    <text evidence="12">May control the interaction of photosystem II (PSII) cores with the light-harvesting antenna, regulates electron flow through the 2 photosystem reaction centers. PSII is a light-driven water plastoquinone oxidoreductase, using light energy to abstract electrons from H(2)O, generating a proton gradient subsequently used for ATP formation.</text>
</comment>
<organism evidence="15">
    <name type="scientific">Bulboplastis apyrenoidosa</name>
    <dbReference type="NCBI Taxonomy" id="1070855"/>
    <lineage>
        <taxon>Eukaryota</taxon>
        <taxon>Rhodophyta</taxon>
        <taxon>Rhodellophyceae</taxon>
        <taxon>Dixoniellales</taxon>
        <taxon>Dixoniellaceae</taxon>
        <taxon>Bulboplastis</taxon>
    </lineage>
</organism>
<dbReference type="InterPro" id="IPR002644">
    <property type="entry name" value="PSII_PsbZ"/>
</dbReference>
<name>A0A1Y9TM73_9RHOD</name>
<evidence type="ECO:0000256" key="2">
    <source>
        <dbReference type="ARBA" id="ARBA00008367"/>
    </source>
</evidence>
<dbReference type="PANTHER" id="PTHR34971">
    <property type="entry name" value="PHOTOSYSTEM II REACTION CENTER PROTEIN Z"/>
    <property type="match status" value="1"/>
</dbReference>
<comment type="similarity">
    <text evidence="2 12 13">Belongs to the PsbZ family.</text>
</comment>
<keyword evidence="8 12" id="KW-0793">Thylakoid</keyword>
<feature type="transmembrane region" description="Helical" evidence="14">
    <location>
        <begin position="39"/>
        <end position="60"/>
    </location>
</feature>
<dbReference type="Gene3D" id="1.10.287.740">
    <property type="entry name" value="Photosystem II PsbZ, reaction centre"/>
    <property type="match status" value="1"/>
</dbReference>
<keyword evidence="9 12" id="KW-0472">Membrane</keyword>
<evidence type="ECO:0000256" key="9">
    <source>
        <dbReference type="ARBA" id="ARBA00023136"/>
    </source>
</evidence>
<dbReference type="RefSeq" id="YP_009370253.1">
    <property type="nucleotide sequence ID" value="NC_034787.1"/>
</dbReference>
<dbReference type="InterPro" id="IPR036512">
    <property type="entry name" value="PSII_PsbZ_sf"/>
</dbReference>
<keyword evidence="5 12" id="KW-0602">Photosynthesis</keyword>
<dbReference type="EMBL" id="KY709209">
    <property type="protein sequence ID" value="ARO90742.1"/>
    <property type="molecule type" value="Genomic_DNA"/>
</dbReference>
<evidence type="ECO:0000256" key="14">
    <source>
        <dbReference type="SAM" id="Phobius"/>
    </source>
</evidence>
<evidence type="ECO:0000256" key="7">
    <source>
        <dbReference type="ARBA" id="ARBA00022989"/>
    </source>
</evidence>
<dbReference type="NCBIfam" id="TIGR03043">
    <property type="entry name" value="PS_II_psbZ"/>
    <property type="match status" value="1"/>
</dbReference>
<dbReference type="GO" id="GO:0015979">
    <property type="term" value="P:photosynthesis"/>
    <property type="evidence" value="ECO:0007669"/>
    <property type="project" value="UniProtKB-UniRule"/>
</dbReference>
<reference evidence="15" key="1">
    <citation type="submission" date="2017-03" db="EMBL/GenBank/DDBJ databases">
        <title>The new red algal subphylum Proteorhodophytina comprises the largest and most divergent plastid genomes known.</title>
        <authorList>
            <person name="Munoz-Gomez S.A."/>
            <person name="Mejia-Franco F.G."/>
            <person name="Durnin K."/>
            <person name="Morgan C."/>
            <person name="Grisdale C.J."/>
            <person name="Archibald J.M."/>
            <person name="Slamovits C.H."/>
        </authorList>
    </citation>
    <scope>NUCLEOTIDE SEQUENCE</scope>
    <source>
        <strain evidence="15">NIES-2742</strain>
    </source>
</reference>
<proteinExistence type="inferred from homology"/>
<dbReference type="HAMAP" id="MF_00644">
    <property type="entry name" value="PSII_PsbZ"/>
    <property type="match status" value="1"/>
</dbReference>